<feature type="compositionally biased region" description="Basic and acidic residues" evidence="1">
    <location>
        <begin position="7"/>
        <end position="24"/>
    </location>
</feature>
<name>A0A392TPD7_9FABA</name>
<feature type="non-terminal residue" evidence="2">
    <location>
        <position position="61"/>
    </location>
</feature>
<feature type="compositionally biased region" description="Polar residues" evidence="1">
    <location>
        <begin position="25"/>
        <end position="39"/>
    </location>
</feature>
<feature type="compositionally biased region" description="Polar residues" evidence="1">
    <location>
        <begin position="51"/>
        <end position="61"/>
    </location>
</feature>
<dbReference type="EMBL" id="LXQA010625040">
    <property type="protein sequence ID" value="MCI62768.1"/>
    <property type="molecule type" value="Genomic_DNA"/>
</dbReference>
<dbReference type="AlphaFoldDB" id="A0A392TPD7"/>
<evidence type="ECO:0000256" key="1">
    <source>
        <dbReference type="SAM" id="MobiDB-lite"/>
    </source>
</evidence>
<proteinExistence type="predicted"/>
<dbReference type="Proteomes" id="UP000265520">
    <property type="component" value="Unassembled WGS sequence"/>
</dbReference>
<protein>
    <submittedName>
        <fullName evidence="2">Uncharacterized protein</fullName>
    </submittedName>
</protein>
<accession>A0A392TPD7</accession>
<sequence>MGKGKKARENANELKKTSEKKNKNIDTSLKQATKPSSKGESSRICRASSLKGKQSQPLPNV</sequence>
<organism evidence="2 3">
    <name type="scientific">Trifolium medium</name>
    <dbReference type="NCBI Taxonomy" id="97028"/>
    <lineage>
        <taxon>Eukaryota</taxon>
        <taxon>Viridiplantae</taxon>
        <taxon>Streptophyta</taxon>
        <taxon>Embryophyta</taxon>
        <taxon>Tracheophyta</taxon>
        <taxon>Spermatophyta</taxon>
        <taxon>Magnoliopsida</taxon>
        <taxon>eudicotyledons</taxon>
        <taxon>Gunneridae</taxon>
        <taxon>Pentapetalae</taxon>
        <taxon>rosids</taxon>
        <taxon>fabids</taxon>
        <taxon>Fabales</taxon>
        <taxon>Fabaceae</taxon>
        <taxon>Papilionoideae</taxon>
        <taxon>50 kb inversion clade</taxon>
        <taxon>NPAAA clade</taxon>
        <taxon>Hologalegina</taxon>
        <taxon>IRL clade</taxon>
        <taxon>Trifolieae</taxon>
        <taxon>Trifolium</taxon>
    </lineage>
</organism>
<feature type="region of interest" description="Disordered" evidence="1">
    <location>
        <begin position="1"/>
        <end position="61"/>
    </location>
</feature>
<evidence type="ECO:0000313" key="2">
    <source>
        <dbReference type="EMBL" id="MCI62768.1"/>
    </source>
</evidence>
<keyword evidence="3" id="KW-1185">Reference proteome</keyword>
<reference evidence="2 3" key="1">
    <citation type="journal article" date="2018" name="Front. Plant Sci.">
        <title>Red Clover (Trifolium pratense) and Zigzag Clover (T. medium) - A Picture of Genomic Similarities and Differences.</title>
        <authorList>
            <person name="Dluhosova J."/>
            <person name="Istvanek J."/>
            <person name="Nedelnik J."/>
            <person name="Repkova J."/>
        </authorList>
    </citation>
    <scope>NUCLEOTIDE SEQUENCE [LARGE SCALE GENOMIC DNA]</scope>
    <source>
        <strain evidence="3">cv. 10/8</strain>
        <tissue evidence="2">Leaf</tissue>
    </source>
</reference>
<evidence type="ECO:0000313" key="3">
    <source>
        <dbReference type="Proteomes" id="UP000265520"/>
    </source>
</evidence>
<comment type="caution">
    <text evidence="2">The sequence shown here is derived from an EMBL/GenBank/DDBJ whole genome shotgun (WGS) entry which is preliminary data.</text>
</comment>